<dbReference type="RefSeq" id="WP_161925559.1">
    <property type="nucleotide sequence ID" value="NZ_BJOU01000001.1"/>
</dbReference>
<organism evidence="1 2">
    <name type="scientific">Gordonia crocea</name>
    <dbReference type="NCBI Taxonomy" id="589162"/>
    <lineage>
        <taxon>Bacteria</taxon>
        <taxon>Bacillati</taxon>
        <taxon>Actinomycetota</taxon>
        <taxon>Actinomycetes</taxon>
        <taxon>Mycobacteriales</taxon>
        <taxon>Gordoniaceae</taxon>
        <taxon>Gordonia</taxon>
    </lineage>
</organism>
<dbReference type="Proteomes" id="UP000444980">
    <property type="component" value="Unassembled WGS sequence"/>
</dbReference>
<keyword evidence="2" id="KW-1185">Reference proteome</keyword>
<protein>
    <submittedName>
        <fullName evidence="1">Uncharacterized protein</fullName>
    </submittedName>
</protein>
<comment type="caution">
    <text evidence="1">The sequence shown here is derived from an EMBL/GenBank/DDBJ whole genome shotgun (WGS) entry which is preliminary data.</text>
</comment>
<evidence type="ECO:0000313" key="1">
    <source>
        <dbReference type="EMBL" id="GED96032.1"/>
    </source>
</evidence>
<reference evidence="2" key="1">
    <citation type="submission" date="2019-06" db="EMBL/GenBank/DDBJ databases">
        <title>Gordonia isolated from sludge of a wastewater treatment plant.</title>
        <authorList>
            <person name="Tamura T."/>
            <person name="Aoyama K."/>
            <person name="Kang Y."/>
            <person name="Saito S."/>
            <person name="Akiyama N."/>
            <person name="Yazawa K."/>
            <person name="Gonoi T."/>
            <person name="Mikami Y."/>
        </authorList>
    </citation>
    <scope>NUCLEOTIDE SEQUENCE [LARGE SCALE GENOMIC DNA]</scope>
    <source>
        <strain evidence="2">NBRC 107697</strain>
    </source>
</reference>
<evidence type="ECO:0000313" key="2">
    <source>
        <dbReference type="Proteomes" id="UP000444980"/>
    </source>
</evidence>
<dbReference type="OrthoDB" id="5164980at2"/>
<gene>
    <name evidence="1" type="ORF">nbrc107697_00710</name>
</gene>
<name>A0A7M4BQ71_9ACTN</name>
<sequence>MATRNPSLPEYTRIVGRLVDGELTLRPATATYRPPDATAGPAPLTVDILNAASHVIGTGSLTRDPIADSRSFDVRGSIVLPDDAARLRFSGDDVTTVEQILTPSSPTVRLTRAPAAGSRVEGRARVAWEVSPDVVESWLRYSCDRGRTWMPLQPRTTTTSTIVDLNDLPGGSSCCFGVSVTSGIRTATAVSPLFSVALKPCVALITSPGDGTIIRTGRVDLIGNGWWREAAEVEEEALEWTSDRDGPLGSGTYVVVDLSPGRHVITLRAGSRGRVGEASTRVTVRG</sequence>
<dbReference type="AlphaFoldDB" id="A0A7M4BQ71"/>
<accession>A0A7M4BQ71</accession>
<dbReference type="EMBL" id="BJOU01000001">
    <property type="protein sequence ID" value="GED96032.1"/>
    <property type="molecule type" value="Genomic_DNA"/>
</dbReference>
<proteinExistence type="predicted"/>